<dbReference type="Gene3D" id="3.60.70.12">
    <property type="entry name" value="L-amino peptidase D-ALA esterase/amidase"/>
    <property type="match status" value="1"/>
</dbReference>
<dbReference type="PANTHER" id="PTHR36512:SF3">
    <property type="entry name" value="BLR5678 PROTEIN"/>
    <property type="match status" value="1"/>
</dbReference>
<organism evidence="3 4">
    <name type="scientific">Corynebacterium pelargi</name>
    <dbReference type="NCBI Taxonomy" id="1471400"/>
    <lineage>
        <taxon>Bacteria</taxon>
        <taxon>Bacillati</taxon>
        <taxon>Actinomycetota</taxon>
        <taxon>Actinomycetes</taxon>
        <taxon>Mycobacteriales</taxon>
        <taxon>Corynebacteriaceae</taxon>
        <taxon>Corynebacterium</taxon>
    </lineage>
</organism>
<evidence type="ECO:0000313" key="4">
    <source>
        <dbReference type="Proteomes" id="UP000288929"/>
    </source>
</evidence>
<name>A0A410W7F4_9CORY</name>
<dbReference type="AlphaFoldDB" id="A0A410W7F4"/>
<dbReference type="Proteomes" id="UP000288929">
    <property type="component" value="Chromosome"/>
</dbReference>
<dbReference type="EMBL" id="CP035299">
    <property type="protein sequence ID" value="QAU51787.1"/>
    <property type="molecule type" value="Genomic_DNA"/>
</dbReference>
<dbReference type="InterPro" id="IPR016117">
    <property type="entry name" value="ArgJ-like_dom_sf"/>
</dbReference>
<feature type="compositionally biased region" description="Low complexity" evidence="2">
    <location>
        <begin position="167"/>
        <end position="177"/>
    </location>
</feature>
<dbReference type="GO" id="GO:0004177">
    <property type="term" value="F:aminopeptidase activity"/>
    <property type="evidence" value="ECO:0007669"/>
    <property type="project" value="TreeGrafter"/>
</dbReference>
<dbReference type="CDD" id="cd02252">
    <property type="entry name" value="nylC_like"/>
    <property type="match status" value="1"/>
</dbReference>
<comment type="similarity">
    <text evidence="1">Belongs to the peptidase S58 family.</text>
</comment>
<keyword evidence="4" id="KW-1185">Reference proteome</keyword>
<dbReference type="PANTHER" id="PTHR36512">
    <property type="entry name" value="D-AMINOPEPTIDASE"/>
    <property type="match status" value="1"/>
</dbReference>
<gene>
    <name evidence="3" type="ORF">CPELA_02490</name>
</gene>
<dbReference type="RefSeq" id="WP_206731212.1">
    <property type="nucleotide sequence ID" value="NZ_BMCX01000001.1"/>
</dbReference>
<dbReference type="InterPro" id="IPR005321">
    <property type="entry name" value="Peptidase_S58_DmpA"/>
</dbReference>
<feature type="region of interest" description="Disordered" evidence="2">
    <location>
        <begin position="145"/>
        <end position="177"/>
    </location>
</feature>
<evidence type="ECO:0000256" key="2">
    <source>
        <dbReference type="SAM" id="MobiDB-lite"/>
    </source>
</evidence>
<sequence length="350" mass="34857">MGTTPLPGLYLGHASLESSGCTVIVCPEGAIAAVDVRGGGPGTRETDLLEAHNTVERVHAIALCGGSAFGLAAAGGVMRELEAAGIGFPVLGPGRPGPLVPIVPAAVIFDLLVGDPDCRPGEDTGARACREALAHSLVDAPASTTDVAEHHAGAADDPANPHTTAQGSSNTGSTISSNIGAGVGASAGKLRGGFGSATVQAGQWQVQAFVVANPVGHVVDPASGRLWGAPEMDPVDPVAYGQLQGLESKLNTTIGVVATDAPVSKAQAKRLAMVGHDGLARAIRPAHSPLDGDTLFALSTGDGSGVSTQALLTLSMAAADAVEAAIVQAVVHADPGFGLSSYRSLRCKTS</sequence>
<accession>A0A410W7F4</accession>
<dbReference type="KEGG" id="cpeg:CPELA_02490"/>
<dbReference type="Pfam" id="PF03576">
    <property type="entry name" value="Peptidase_S58"/>
    <property type="match status" value="1"/>
</dbReference>
<evidence type="ECO:0000313" key="3">
    <source>
        <dbReference type="EMBL" id="QAU51787.1"/>
    </source>
</evidence>
<protein>
    <submittedName>
        <fullName evidence="3">Peptidase family S58</fullName>
    </submittedName>
</protein>
<reference evidence="3 4" key="1">
    <citation type="submission" date="2019-01" db="EMBL/GenBank/DDBJ databases">
        <authorList>
            <person name="Ruckert C."/>
            <person name="Busche T."/>
            <person name="Kalinowski J."/>
        </authorList>
    </citation>
    <scope>NUCLEOTIDE SEQUENCE [LARGE SCALE GENOMIC DNA]</scope>
    <source>
        <strain evidence="3 4">136/3</strain>
    </source>
</reference>
<evidence type="ECO:0000256" key="1">
    <source>
        <dbReference type="ARBA" id="ARBA00007068"/>
    </source>
</evidence>
<proteinExistence type="inferred from homology"/>
<dbReference type="SUPFAM" id="SSF56266">
    <property type="entry name" value="DmpA/ArgJ-like"/>
    <property type="match status" value="2"/>
</dbReference>